<evidence type="ECO:0000313" key="11">
    <source>
        <dbReference type="Proteomes" id="UP001175097"/>
    </source>
</evidence>
<keyword evidence="4" id="KW-0547">Nucleotide-binding</keyword>
<keyword evidence="11" id="KW-1185">Reference proteome</keyword>
<dbReference type="InterPro" id="IPR025669">
    <property type="entry name" value="AAA_dom"/>
</dbReference>
<evidence type="ECO:0000313" key="10">
    <source>
        <dbReference type="EMBL" id="MDN4605938.1"/>
    </source>
</evidence>
<evidence type="ECO:0000256" key="6">
    <source>
        <dbReference type="ARBA" id="ARBA00022840"/>
    </source>
</evidence>
<evidence type="ECO:0000259" key="9">
    <source>
        <dbReference type="Pfam" id="PF13614"/>
    </source>
</evidence>
<dbReference type="InterPro" id="IPR005702">
    <property type="entry name" value="Wzc-like_C"/>
</dbReference>
<accession>A0ABT8JMA7</accession>
<sequence length="235" mass="25717">MLIKRKKKVLQKAARTLIAHNDPRSVNSEQFRTIRTGIDFSMPDKELETLLVTSAAPSEGKSTIAANIAVVYAQNGKKVLLVDADLRKPTVHYTFNLINNVGLTNLLAKNTTLQVAVKKSEVEGLDVLVCGSIPPNPAELLGSKSMDNVIEMLKEHYDLVIFDAPPLLSVTDGQILGQKCDGVVLVVSAGSTEKENIVKAKEALALTKTTILGVVLNNFTLTKDHYYYNYYGTEE</sequence>
<dbReference type="PANTHER" id="PTHR32309">
    <property type="entry name" value="TYROSINE-PROTEIN KINASE"/>
    <property type="match status" value="1"/>
</dbReference>
<dbReference type="Pfam" id="PF13614">
    <property type="entry name" value="AAA_31"/>
    <property type="match status" value="1"/>
</dbReference>
<dbReference type="PANTHER" id="PTHR32309:SF13">
    <property type="entry name" value="FERRIC ENTEROBACTIN TRANSPORT PROTEIN FEPE"/>
    <property type="match status" value="1"/>
</dbReference>
<comment type="similarity">
    <text evidence="1">Belongs to the CpsD/CapB family.</text>
</comment>
<evidence type="ECO:0000256" key="4">
    <source>
        <dbReference type="ARBA" id="ARBA00022741"/>
    </source>
</evidence>
<dbReference type="NCBIfam" id="TIGR01007">
    <property type="entry name" value="eps_fam"/>
    <property type="match status" value="1"/>
</dbReference>
<keyword evidence="7" id="KW-0829">Tyrosine-protein kinase</keyword>
<comment type="caution">
    <text evidence="10">The sequence shown here is derived from an EMBL/GenBank/DDBJ whole genome shotgun (WGS) entry which is preliminary data.</text>
</comment>
<dbReference type="EMBL" id="JAROCC010000001">
    <property type="protein sequence ID" value="MDN4605938.1"/>
    <property type="molecule type" value="Genomic_DNA"/>
</dbReference>
<reference evidence="10" key="1">
    <citation type="submission" date="2023-03" db="EMBL/GenBank/DDBJ databases">
        <title>MT1 and MT2 Draft Genomes of Novel Species.</title>
        <authorList>
            <person name="Venkateswaran K."/>
        </authorList>
    </citation>
    <scope>NUCLEOTIDE SEQUENCE</scope>
    <source>
        <strain evidence="10">F6_3S_P_2</strain>
    </source>
</reference>
<evidence type="ECO:0000256" key="2">
    <source>
        <dbReference type="ARBA" id="ARBA00011903"/>
    </source>
</evidence>
<keyword evidence="3" id="KW-0808">Transferase</keyword>
<protein>
    <recommendedName>
        <fullName evidence="2">non-specific protein-tyrosine kinase</fullName>
        <ecNumber evidence="2">2.7.10.2</ecNumber>
    </recommendedName>
</protein>
<evidence type="ECO:0000256" key="7">
    <source>
        <dbReference type="ARBA" id="ARBA00023137"/>
    </source>
</evidence>
<dbReference type="GO" id="GO:0016301">
    <property type="term" value="F:kinase activity"/>
    <property type="evidence" value="ECO:0007669"/>
    <property type="project" value="UniProtKB-KW"/>
</dbReference>
<evidence type="ECO:0000256" key="3">
    <source>
        <dbReference type="ARBA" id="ARBA00022679"/>
    </source>
</evidence>
<dbReference type="CDD" id="cd05387">
    <property type="entry name" value="BY-kinase"/>
    <property type="match status" value="1"/>
</dbReference>
<dbReference type="Proteomes" id="UP001175097">
    <property type="component" value="Unassembled WGS sequence"/>
</dbReference>
<dbReference type="EC" id="2.7.10.2" evidence="2"/>
<name>A0ABT8JMA7_9BACL</name>
<evidence type="ECO:0000256" key="5">
    <source>
        <dbReference type="ARBA" id="ARBA00022777"/>
    </source>
</evidence>
<dbReference type="Gene3D" id="3.40.50.300">
    <property type="entry name" value="P-loop containing nucleotide triphosphate hydrolases"/>
    <property type="match status" value="1"/>
</dbReference>
<feature type="domain" description="AAA" evidence="9">
    <location>
        <begin position="60"/>
        <end position="188"/>
    </location>
</feature>
<gene>
    <name evidence="10" type="ORF">P5G49_00420</name>
</gene>
<dbReference type="RefSeq" id="WP_301241458.1">
    <property type="nucleotide sequence ID" value="NZ_JAROCC010000001.1"/>
</dbReference>
<evidence type="ECO:0000256" key="1">
    <source>
        <dbReference type="ARBA" id="ARBA00007316"/>
    </source>
</evidence>
<dbReference type="InterPro" id="IPR050445">
    <property type="entry name" value="Bact_polysacc_biosynth/exp"/>
</dbReference>
<dbReference type="InterPro" id="IPR027417">
    <property type="entry name" value="P-loop_NTPase"/>
</dbReference>
<dbReference type="SUPFAM" id="SSF52540">
    <property type="entry name" value="P-loop containing nucleoside triphosphate hydrolases"/>
    <property type="match status" value="1"/>
</dbReference>
<keyword evidence="6" id="KW-0067">ATP-binding</keyword>
<organism evidence="10 11">
    <name type="scientific">Sporosarcina highlanderae</name>
    <dbReference type="NCBI Taxonomy" id="3035916"/>
    <lineage>
        <taxon>Bacteria</taxon>
        <taxon>Bacillati</taxon>
        <taxon>Bacillota</taxon>
        <taxon>Bacilli</taxon>
        <taxon>Bacillales</taxon>
        <taxon>Caryophanaceae</taxon>
        <taxon>Sporosarcina</taxon>
    </lineage>
</organism>
<proteinExistence type="inferred from homology"/>
<evidence type="ECO:0000256" key="8">
    <source>
        <dbReference type="ARBA" id="ARBA00051245"/>
    </source>
</evidence>
<keyword evidence="5 10" id="KW-0418">Kinase</keyword>
<comment type="catalytic activity">
    <reaction evidence="8">
        <text>L-tyrosyl-[protein] + ATP = O-phospho-L-tyrosyl-[protein] + ADP + H(+)</text>
        <dbReference type="Rhea" id="RHEA:10596"/>
        <dbReference type="Rhea" id="RHEA-COMP:10136"/>
        <dbReference type="Rhea" id="RHEA-COMP:20101"/>
        <dbReference type="ChEBI" id="CHEBI:15378"/>
        <dbReference type="ChEBI" id="CHEBI:30616"/>
        <dbReference type="ChEBI" id="CHEBI:46858"/>
        <dbReference type="ChEBI" id="CHEBI:61978"/>
        <dbReference type="ChEBI" id="CHEBI:456216"/>
        <dbReference type="EC" id="2.7.10.2"/>
    </reaction>
</comment>